<name>A0A6J4K471_9BACT</name>
<dbReference type="InterPro" id="IPR027477">
    <property type="entry name" value="Succ_DH/fumarate_Rdtase_cat_sf"/>
</dbReference>
<proteinExistence type="inferred from homology"/>
<dbReference type="PANTHER" id="PTHR11632:SF53">
    <property type="entry name" value="SUCCINATE DEHYDROGENASE FLAVOPROTEIN SUBUNIT"/>
    <property type="match status" value="1"/>
</dbReference>
<comment type="catalytic activity">
    <reaction evidence="12">
        <text>a quinone + succinate = fumarate + a quinol</text>
        <dbReference type="Rhea" id="RHEA:40523"/>
        <dbReference type="ChEBI" id="CHEBI:24646"/>
        <dbReference type="ChEBI" id="CHEBI:29806"/>
        <dbReference type="ChEBI" id="CHEBI:30031"/>
        <dbReference type="ChEBI" id="CHEBI:132124"/>
        <dbReference type="EC" id="1.3.5.1"/>
    </reaction>
</comment>
<dbReference type="SUPFAM" id="SSF51905">
    <property type="entry name" value="FAD/NAD(P)-binding domain"/>
    <property type="match status" value="1"/>
</dbReference>
<dbReference type="InterPro" id="IPR003952">
    <property type="entry name" value="FRD_SDH_FAD_BS"/>
</dbReference>
<gene>
    <name evidence="18" type="ORF">AVDCRST_MAG63-4759</name>
</gene>
<keyword evidence="10 18" id="KW-0560">Oxidoreductase</keyword>
<evidence type="ECO:0000256" key="13">
    <source>
        <dbReference type="PIRSR" id="PIRSR000171-1"/>
    </source>
</evidence>
<dbReference type="SUPFAM" id="SSF56425">
    <property type="entry name" value="Succinate dehydrogenase/fumarate reductase flavoprotein, catalytic domain"/>
    <property type="match status" value="1"/>
</dbReference>
<reference evidence="18" key="1">
    <citation type="submission" date="2020-02" db="EMBL/GenBank/DDBJ databases">
        <authorList>
            <person name="Meier V. D."/>
        </authorList>
    </citation>
    <scope>NUCLEOTIDE SEQUENCE</scope>
    <source>
        <strain evidence="18">AVDCRST_MAG63</strain>
    </source>
</reference>
<dbReference type="InterPro" id="IPR003953">
    <property type="entry name" value="FAD-dep_OxRdtase_2_FAD-bd"/>
</dbReference>
<dbReference type="Pfam" id="PF00890">
    <property type="entry name" value="FAD_binding_2"/>
    <property type="match status" value="1"/>
</dbReference>
<evidence type="ECO:0000259" key="17">
    <source>
        <dbReference type="Pfam" id="PF02910"/>
    </source>
</evidence>
<keyword evidence="9" id="KW-0249">Electron transport</keyword>
<dbReference type="Gene3D" id="3.50.50.60">
    <property type="entry name" value="FAD/NAD(P)-binding domain"/>
    <property type="match status" value="1"/>
</dbReference>
<evidence type="ECO:0000256" key="2">
    <source>
        <dbReference type="ARBA" id="ARBA00004413"/>
    </source>
</evidence>
<dbReference type="InterPro" id="IPR030664">
    <property type="entry name" value="SdhA/FrdA/AprA"/>
</dbReference>
<dbReference type="Gene3D" id="3.90.700.10">
    <property type="entry name" value="Succinate dehydrogenase/fumarate reductase flavoprotein, catalytic domain"/>
    <property type="match status" value="1"/>
</dbReference>
<dbReference type="EMBL" id="CADCTO010000664">
    <property type="protein sequence ID" value="CAA9295505.1"/>
    <property type="molecule type" value="Genomic_DNA"/>
</dbReference>
<dbReference type="GO" id="GO:0033765">
    <property type="term" value="F:steroid dehydrogenase activity, acting on the CH-CH group of donors"/>
    <property type="evidence" value="ECO:0007669"/>
    <property type="project" value="UniProtKB-ARBA"/>
</dbReference>
<evidence type="ECO:0000256" key="15">
    <source>
        <dbReference type="SAM" id="MobiDB-lite"/>
    </source>
</evidence>
<dbReference type="Pfam" id="PF02910">
    <property type="entry name" value="Succ_DH_flav_C"/>
    <property type="match status" value="1"/>
</dbReference>
<evidence type="ECO:0000256" key="1">
    <source>
        <dbReference type="ARBA" id="ARBA00001974"/>
    </source>
</evidence>
<dbReference type="GO" id="GO:0009055">
    <property type="term" value="F:electron transfer activity"/>
    <property type="evidence" value="ECO:0007669"/>
    <property type="project" value="TreeGrafter"/>
</dbReference>
<evidence type="ECO:0000256" key="12">
    <source>
        <dbReference type="ARBA" id="ARBA00049220"/>
    </source>
</evidence>
<evidence type="ECO:0000256" key="5">
    <source>
        <dbReference type="ARBA" id="ARBA00022448"/>
    </source>
</evidence>
<protein>
    <recommendedName>
        <fullName evidence="4">succinate dehydrogenase</fullName>
        <ecNumber evidence="4">1.3.5.1</ecNumber>
    </recommendedName>
</protein>
<feature type="region of interest" description="Disordered" evidence="15">
    <location>
        <begin position="547"/>
        <end position="566"/>
    </location>
</feature>
<dbReference type="PIRSF" id="PIRSF000171">
    <property type="entry name" value="SDHA_APRA_LASPO"/>
    <property type="match status" value="1"/>
</dbReference>
<evidence type="ECO:0000256" key="3">
    <source>
        <dbReference type="ARBA" id="ARBA00008040"/>
    </source>
</evidence>
<dbReference type="InterPro" id="IPR015939">
    <property type="entry name" value="Fum_Rdtase/Succ_DH_flav-like_C"/>
</dbReference>
<dbReference type="InterPro" id="IPR037099">
    <property type="entry name" value="Fum_R/Succ_DH_flav-like_C_sf"/>
</dbReference>
<keyword evidence="14" id="KW-0175">Coiled coil</keyword>
<keyword evidence="5" id="KW-0813">Transport</keyword>
<evidence type="ECO:0000256" key="9">
    <source>
        <dbReference type="ARBA" id="ARBA00022982"/>
    </source>
</evidence>
<dbReference type="GO" id="GO:0008177">
    <property type="term" value="F:succinate dehydrogenase (quinone) activity"/>
    <property type="evidence" value="ECO:0007669"/>
    <property type="project" value="UniProtKB-EC"/>
</dbReference>
<dbReference type="NCBIfam" id="NF006392">
    <property type="entry name" value="PRK08641.1"/>
    <property type="match status" value="1"/>
</dbReference>
<dbReference type="GO" id="GO:0005886">
    <property type="term" value="C:plasma membrane"/>
    <property type="evidence" value="ECO:0007669"/>
    <property type="project" value="UniProtKB-SubCell"/>
</dbReference>
<evidence type="ECO:0000313" key="18">
    <source>
        <dbReference type="EMBL" id="CAA9295505.1"/>
    </source>
</evidence>
<comment type="similarity">
    <text evidence="3">Belongs to the FAD-dependent oxidoreductase 2 family. FRD/SDH subfamily.</text>
</comment>
<feature type="active site" description="Proton acceptor" evidence="13">
    <location>
        <position position="302"/>
    </location>
</feature>
<dbReference type="PROSITE" id="PS00504">
    <property type="entry name" value="FRD_SDH_FAD_BINDING"/>
    <property type="match status" value="1"/>
</dbReference>
<feature type="coiled-coil region" evidence="14">
    <location>
        <begin position="488"/>
        <end position="515"/>
    </location>
</feature>
<evidence type="ECO:0000256" key="4">
    <source>
        <dbReference type="ARBA" id="ARBA00012792"/>
    </source>
</evidence>
<dbReference type="FunFam" id="3.90.700.10:FF:000004">
    <property type="entry name" value="Succinate dehydrogenase flavoprotein subunit"/>
    <property type="match status" value="1"/>
</dbReference>
<organism evidence="18">
    <name type="scientific">uncultured Armatimonadetes bacterium</name>
    <dbReference type="NCBI Taxonomy" id="157466"/>
    <lineage>
        <taxon>Bacteria</taxon>
        <taxon>Bacillati</taxon>
        <taxon>Armatimonadota</taxon>
        <taxon>environmental samples</taxon>
    </lineage>
</organism>
<evidence type="ECO:0000259" key="16">
    <source>
        <dbReference type="Pfam" id="PF00890"/>
    </source>
</evidence>
<comment type="subcellular location">
    <subcellularLocation>
        <location evidence="2">Cell membrane</location>
        <topology evidence="2">Peripheral membrane protein</topology>
        <orientation evidence="2">Cytoplasmic side</orientation>
    </subcellularLocation>
</comment>
<dbReference type="AlphaFoldDB" id="A0A6J4K471"/>
<dbReference type="PANTHER" id="PTHR11632">
    <property type="entry name" value="SUCCINATE DEHYDROGENASE 2 FLAVOPROTEIN SUBUNIT"/>
    <property type="match status" value="1"/>
</dbReference>
<keyword evidence="8" id="KW-0274">FAD</keyword>
<keyword evidence="7" id="KW-0285">Flavoprotein</keyword>
<dbReference type="NCBIfam" id="TIGR01811">
    <property type="entry name" value="sdhA_Bsu"/>
    <property type="match status" value="1"/>
</dbReference>
<feature type="region of interest" description="Disordered" evidence="15">
    <location>
        <begin position="573"/>
        <end position="711"/>
    </location>
</feature>
<evidence type="ECO:0000256" key="8">
    <source>
        <dbReference type="ARBA" id="ARBA00022827"/>
    </source>
</evidence>
<evidence type="ECO:0000256" key="14">
    <source>
        <dbReference type="SAM" id="Coils"/>
    </source>
</evidence>
<dbReference type="InterPro" id="IPR011280">
    <property type="entry name" value="Succ_DH/Fum_Rdt_flav_su"/>
</dbReference>
<dbReference type="FunFam" id="3.50.50.60:FF:000009">
    <property type="entry name" value="Succinate dehydrogenase flavoprotein subunit"/>
    <property type="match status" value="1"/>
</dbReference>
<sequence>MAAPTKARVIVVGGGLAGLMTTVKIAEAGGTVDLFSLVPVKRSHSVCAQGGINGAVNTKGEGDSPAIHLDDTCYGGDFLANQTLVKDMCDAAPGIIYLLDRMGVMFNRTPEGLLDFRRFGGTLHHRTAYAGATTGQQLLYALDEQTRRYEVAGKVNKFEFWEFLGIVRDQGGAGKCVGIVAQDLRSMEIRAFAADAVVLATGGTGIVFGKSTNSTINTGTASGAVHQQGAWYANGEFVQVHPTAVPGEDKLRLISESVRGEGGRVWVPKTQGDPRKGQDIPESERWYFLEEKYPKYGNLVPRDIATREIFAMCVDQKMGVYGQNQVYLDVTHIDRRQLDLKLRGVLEIYEKFVGDDPRDVPMRIFPAVHYSMGGLWVNDGLDPSVPKHQTNIAGLFAVGECDYQYHGANRLGANSLLSCLTSGQLAGPEICKYADGLEAHPDGTDPEFGAQLRARTEQYERIKAMNGPENPFELWHEMGQLMTENMTVVRYNDRLRQTETKLQELQERYQRIGVSDASGWTNQVLPFTRQLGNMLVLARVMTRGALQRDESRGAHYKPDFPDRDDANFQKTTVAEHTPDSPAIRYESVDLSQVKPRPRKYTTDAPASPTPVQVAGQGKVPVGANGMNTHANGYAANGESRNGVADGLSGDAGRTVPAQVPGEEVAQGGTAENDPLSTAPAGGHPRDAGTGTEASDTAPNMAELEPGKGGAN</sequence>
<feature type="domain" description="FAD-dependent oxidoreductase 2 FAD-binding" evidence="16">
    <location>
        <begin position="9"/>
        <end position="416"/>
    </location>
</feature>
<evidence type="ECO:0000256" key="6">
    <source>
        <dbReference type="ARBA" id="ARBA00022475"/>
    </source>
</evidence>
<keyword evidence="6" id="KW-1003">Cell membrane</keyword>
<dbReference type="Gene3D" id="1.20.58.100">
    <property type="entry name" value="Fumarate reductase/succinate dehydrogenase flavoprotein-like, C-terminal domain"/>
    <property type="match status" value="1"/>
</dbReference>
<feature type="domain" description="Fumarate reductase/succinate dehydrogenase flavoprotein-like C-terminal" evidence="17">
    <location>
        <begin position="476"/>
        <end position="600"/>
    </location>
</feature>
<evidence type="ECO:0000256" key="10">
    <source>
        <dbReference type="ARBA" id="ARBA00023002"/>
    </source>
</evidence>
<accession>A0A6J4K471</accession>
<dbReference type="GO" id="GO:0009061">
    <property type="term" value="P:anaerobic respiration"/>
    <property type="evidence" value="ECO:0007669"/>
    <property type="project" value="TreeGrafter"/>
</dbReference>
<evidence type="ECO:0000256" key="7">
    <source>
        <dbReference type="ARBA" id="ARBA00022630"/>
    </source>
</evidence>
<dbReference type="EC" id="1.3.5.1" evidence="4"/>
<dbReference type="SUPFAM" id="SSF46977">
    <property type="entry name" value="Succinate dehydrogenase/fumarate reductase flavoprotein C-terminal domain"/>
    <property type="match status" value="1"/>
</dbReference>
<keyword evidence="11" id="KW-0472">Membrane</keyword>
<dbReference type="GO" id="GO:0050660">
    <property type="term" value="F:flavin adenine dinucleotide binding"/>
    <property type="evidence" value="ECO:0007669"/>
    <property type="project" value="TreeGrafter"/>
</dbReference>
<comment type="cofactor">
    <cofactor evidence="1">
        <name>FAD</name>
        <dbReference type="ChEBI" id="CHEBI:57692"/>
    </cofactor>
</comment>
<dbReference type="InterPro" id="IPR036188">
    <property type="entry name" value="FAD/NAD-bd_sf"/>
</dbReference>
<evidence type="ECO:0000256" key="11">
    <source>
        <dbReference type="ARBA" id="ARBA00023136"/>
    </source>
</evidence>